<gene>
    <name evidence="2" type="ORF">SAMN05444365_109112</name>
</gene>
<evidence type="ECO:0000313" key="3">
    <source>
        <dbReference type="Proteomes" id="UP000242415"/>
    </source>
</evidence>
<feature type="domain" description="N-acetyltransferase" evidence="1">
    <location>
        <begin position="5"/>
        <end position="169"/>
    </location>
</feature>
<sequence>MPDALHYRRLTTDDAVAAAGTLEPVTAAAYPGPPSETGPDAGGFTARLRADATRPGFAMVVAYDGTEPIGFAYGHTMPAGQWWPDTDRPAPPEMAESDAFAVIRWAVLPRRRGRGIGQRLLDDLLGGRPEQLGIVAVDPAAPAREIFAGLGWRRVGSTPTADIMVALINCAR</sequence>
<dbReference type="RefSeq" id="WP_091560231.1">
    <property type="nucleotide sequence ID" value="NZ_FNPH01000009.1"/>
</dbReference>
<accession>A0A1H3RVB9</accession>
<dbReference type="SUPFAM" id="SSF55729">
    <property type="entry name" value="Acyl-CoA N-acyltransferases (Nat)"/>
    <property type="match status" value="1"/>
</dbReference>
<dbReference type="Proteomes" id="UP000242415">
    <property type="component" value="Unassembled WGS sequence"/>
</dbReference>
<dbReference type="Gene3D" id="3.40.630.30">
    <property type="match status" value="1"/>
</dbReference>
<organism evidence="2 3">
    <name type="scientific">Micromonospora pattaloongensis</name>
    <dbReference type="NCBI Taxonomy" id="405436"/>
    <lineage>
        <taxon>Bacteria</taxon>
        <taxon>Bacillati</taxon>
        <taxon>Actinomycetota</taxon>
        <taxon>Actinomycetes</taxon>
        <taxon>Micromonosporales</taxon>
        <taxon>Micromonosporaceae</taxon>
        <taxon>Micromonospora</taxon>
    </lineage>
</organism>
<dbReference type="GO" id="GO:0016747">
    <property type="term" value="F:acyltransferase activity, transferring groups other than amino-acyl groups"/>
    <property type="evidence" value="ECO:0007669"/>
    <property type="project" value="InterPro"/>
</dbReference>
<keyword evidence="3" id="KW-1185">Reference proteome</keyword>
<dbReference type="AlphaFoldDB" id="A0A1H3RVB9"/>
<name>A0A1H3RVB9_9ACTN</name>
<protein>
    <submittedName>
        <fullName evidence="2">Acetyltransferase (GNAT) family protein</fullName>
    </submittedName>
</protein>
<dbReference type="EMBL" id="FNPH01000009">
    <property type="protein sequence ID" value="SDZ29602.1"/>
    <property type="molecule type" value="Genomic_DNA"/>
</dbReference>
<dbReference type="Pfam" id="PF00583">
    <property type="entry name" value="Acetyltransf_1"/>
    <property type="match status" value="1"/>
</dbReference>
<dbReference type="InterPro" id="IPR016181">
    <property type="entry name" value="Acyl_CoA_acyltransferase"/>
</dbReference>
<dbReference type="STRING" id="405436.SAMN05444365_109112"/>
<dbReference type="OrthoDB" id="4536199at2"/>
<evidence type="ECO:0000259" key="1">
    <source>
        <dbReference type="PROSITE" id="PS51186"/>
    </source>
</evidence>
<dbReference type="InterPro" id="IPR000182">
    <property type="entry name" value="GNAT_dom"/>
</dbReference>
<reference evidence="3" key="1">
    <citation type="submission" date="2016-10" db="EMBL/GenBank/DDBJ databases">
        <authorList>
            <person name="Varghese N."/>
            <person name="Submissions S."/>
        </authorList>
    </citation>
    <scope>NUCLEOTIDE SEQUENCE [LARGE SCALE GENOMIC DNA]</scope>
    <source>
        <strain evidence="3">DSM 45245</strain>
    </source>
</reference>
<evidence type="ECO:0000313" key="2">
    <source>
        <dbReference type="EMBL" id="SDZ29602.1"/>
    </source>
</evidence>
<proteinExistence type="predicted"/>
<keyword evidence="2" id="KW-0808">Transferase</keyword>
<dbReference type="PROSITE" id="PS51186">
    <property type="entry name" value="GNAT"/>
    <property type="match status" value="1"/>
</dbReference>